<dbReference type="InterPro" id="IPR052957">
    <property type="entry name" value="Auxin_embryo_med"/>
</dbReference>
<dbReference type="SUPFAM" id="SSF55874">
    <property type="entry name" value="ATPase domain of HSP90 chaperone/DNA topoisomerase II/histidine kinase"/>
    <property type="match status" value="1"/>
</dbReference>
<dbReference type="PANTHER" id="PTHR32387:SF0">
    <property type="entry name" value="PROTEIN NO VEIN"/>
    <property type="match status" value="1"/>
</dbReference>
<dbReference type="InParanoid" id="K2RYA0"/>
<dbReference type="InterPro" id="IPR036890">
    <property type="entry name" value="HATPase_C_sf"/>
</dbReference>
<dbReference type="EMBL" id="AHHD01000324">
    <property type="protein sequence ID" value="EKG15164.1"/>
    <property type="molecule type" value="Genomic_DNA"/>
</dbReference>
<dbReference type="Gene3D" id="3.30.565.10">
    <property type="entry name" value="Histidine kinase-like ATPase, C-terminal domain"/>
    <property type="match status" value="1"/>
</dbReference>
<dbReference type="OrthoDB" id="1262810at2759"/>
<dbReference type="Proteomes" id="UP000007129">
    <property type="component" value="Unassembled WGS sequence"/>
</dbReference>
<comment type="caution">
    <text evidence="1">The sequence shown here is derived from an EMBL/GenBank/DDBJ whole genome shotgun (WGS) entry which is preliminary data.</text>
</comment>
<dbReference type="NCBIfam" id="NF047352">
    <property type="entry name" value="P_loop_sacsin"/>
    <property type="match status" value="1"/>
</dbReference>
<dbReference type="eggNOG" id="ENOG502QQIR">
    <property type="taxonomic scope" value="Eukaryota"/>
</dbReference>
<evidence type="ECO:0000313" key="1">
    <source>
        <dbReference type="EMBL" id="EKG15164.1"/>
    </source>
</evidence>
<organism evidence="1 2">
    <name type="scientific">Macrophomina phaseolina (strain MS6)</name>
    <name type="common">Charcoal rot fungus</name>
    <dbReference type="NCBI Taxonomy" id="1126212"/>
    <lineage>
        <taxon>Eukaryota</taxon>
        <taxon>Fungi</taxon>
        <taxon>Dikarya</taxon>
        <taxon>Ascomycota</taxon>
        <taxon>Pezizomycotina</taxon>
        <taxon>Dothideomycetes</taxon>
        <taxon>Dothideomycetes incertae sedis</taxon>
        <taxon>Botryosphaeriales</taxon>
        <taxon>Botryosphaeriaceae</taxon>
        <taxon>Macrophomina</taxon>
    </lineage>
</organism>
<dbReference type="VEuPathDB" id="FungiDB:MPH_07610"/>
<protein>
    <submittedName>
        <fullName evidence="1">Uncharacterized protein</fullName>
    </submittedName>
</protein>
<dbReference type="STRING" id="1126212.K2RYA0"/>
<dbReference type="PANTHER" id="PTHR32387">
    <property type="entry name" value="WU:FJ29H11"/>
    <property type="match status" value="1"/>
</dbReference>
<proteinExistence type="predicted"/>
<reference evidence="1 2" key="1">
    <citation type="journal article" date="2012" name="BMC Genomics">
        <title>Tools to kill: Genome of one of the most destructive plant pathogenic fungi Macrophomina phaseolina.</title>
        <authorList>
            <person name="Islam M.S."/>
            <person name="Haque M.S."/>
            <person name="Islam M.M."/>
            <person name="Emdad E.M."/>
            <person name="Halim A."/>
            <person name="Hossen Q.M.M."/>
            <person name="Hossain M.Z."/>
            <person name="Ahmed B."/>
            <person name="Rahim S."/>
            <person name="Rahman M.S."/>
            <person name="Alam M.M."/>
            <person name="Hou S."/>
            <person name="Wan X."/>
            <person name="Saito J.A."/>
            <person name="Alam M."/>
        </authorList>
    </citation>
    <scope>NUCLEOTIDE SEQUENCE [LARGE SCALE GENOMIC DNA]</scope>
    <source>
        <strain evidence="1 2">MS6</strain>
    </source>
</reference>
<accession>K2RYA0</accession>
<name>K2RYA0_MACPH</name>
<gene>
    <name evidence="1" type="ORF">MPH_07610</name>
</gene>
<sequence>MASQPDTPPTREEAQRLIAQVRKENGGISPEHEALLKENCPDVLEALQNVRRKLGSATKTLATNLYSKDTRFLYELIQNAEDNQYCVWTTPFLNFILYPDKIVIDSNENGFTSLNFKAICSTGESTKTNVQGYVGEKGIGFKSVFKVAKKVHIQSGVFSFSFVYTRDSDDDGLGMVTPLSEPYEDLPANVRTRMTLTLLRPEDFMQRAADLSNLPDTLLLFLSKIRSINVRICSSANTITTVHYKHVRGSDNLEKILKSIKTYDGTTSIQTKLFLVTRRVIRNLPFDPARKHTNQATIILAFPVDVNDTPILENQHVFAYLPLRRVGFKVCTSLLQIIEENLSSAHDIITSGDPAVDEVMMFALDSLLQLPAFLMLIIG</sequence>
<dbReference type="HOGENOM" id="CLU_000570_4_0_1"/>
<dbReference type="AlphaFoldDB" id="K2RYA0"/>
<evidence type="ECO:0000313" key="2">
    <source>
        <dbReference type="Proteomes" id="UP000007129"/>
    </source>
</evidence>